<organism evidence="2 3">
    <name type="scientific">Trematosphaeria pertusa</name>
    <dbReference type="NCBI Taxonomy" id="390896"/>
    <lineage>
        <taxon>Eukaryota</taxon>
        <taxon>Fungi</taxon>
        <taxon>Dikarya</taxon>
        <taxon>Ascomycota</taxon>
        <taxon>Pezizomycotina</taxon>
        <taxon>Dothideomycetes</taxon>
        <taxon>Pleosporomycetidae</taxon>
        <taxon>Pleosporales</taxon>
        <taxon>Massarineae</taxon>
        <taxon>Trematosphaeriaceae</taxon>
        <taxon>Trematosphaeria</taxon>
    </lineage>
</organism>
<name>A0A6A6J514_9PLEO</name>
<dbReference type="Proteomes" id="UP000800094">
    <property type="component" value="Unassembled WGS sequence"/>
</dbReference>
<feature type="region of interest" description="Disordered" evidence="1">
    <location>
        <begin position="215"/>
        <end position="253"/>
    </location>
</feature>
<feature type="region of interest" description="Disordered" evidence="1">
    <location>
        <begin position="1"/>
        <end position="30"/>
    </location>
</feature>
<feature type="compositionally biased region" description="Polar residues" evidence="1">
    <location>
        <begin position="244"/>
        <end position="253"/>
    </location>
</feature>
<dbReference type="RefSeq" id="XP_033692326.1">
    <property type="nucleotide sequence ID" value="XM_033823090.1"/>
</dbReference>
<feature type="compositionally biased region" description="Polar residues" evidence="1">
    <location>
        <begin position="110"/>
        <end position="119"/>
    </location>
</feature>
<feature type="region of interest" description="Disordered" evidence="1">
    <location>
        <begin position="266"/>
        <end position="295"/>
    </location>
</feature>
<sequence length="388" mass="42370">MEKRHSSSSDRISSPRRPKTHRKRSNSVPIVEALGCSTPEAELILAEGRAAVRSRRASVRRRGRRMKDAIETFRPKDHIQYLYAESAVSEYVCEEPISTENAKSSRHSRIPSNDTDRSTSTIVAPIQTSVSDSHISTAVAARAVSPLGDYSANLAKFIQTQLKSIPTYQPNHSSISPSSCPDLTFQAKSPTKSIRRPAEAPHVIEIPPVRPPLKSAFSAWSSTDDDTDGESSRLPAADLPRTALKTNNSTPSVLGYYESSNGSSFLYSSTPLEEEEEPDTAKGYSFPDQTSLPAPSFSSASTGSYFDYKRPISFAPHIKDRIIAAVTPPHAPGKIIPAISPFEGGALANVHDVLVESQQRVHVDGMTFDMIRDFTMPGGSMRRVQTPC</sequence>
<dbReference type="AlphaFoldDB" id="A0A6A6J514"/>
<keyword evidence="3" id="KW-1185">Reference proteome</keyword>
<dbReference type="GeneID" id="54576420"/>
<proteinExistence type="predicted"/>
<gene>
    <name evidence="2" type="ORF">BU26DRAFT_41490</name>
</gene>
<accession>A0A6A6J514</accession>
<protein>
    <submittedName>
        <fullName evidence="2">Uncharacterized protein</fullName>
    </submittedName>
</protein>
<feature type="compositionally biased region" description="Basic residues" evidence="1">
    <location>
        <begin position="14"/>
        <end position="25"/>
    </location>
</feature>
<evidence type="ECO:0000313" key="3">
    <source>
        <dbReference type="Proteomes" id="UP000800094"/>
    </source>
</evidence>
<evidence type="ECO:0000313" key="2">
    <source>
        <dbReference type="EMBL" id="KAF2257322.1"/>
    </source>
</evidence>
<dbReference type="EMBL" id="ML987189">
    <property type="protein sequence ID" value="KAF2257322.1"/>
    <property type="molecule type" value="Genomic_DNA"/>
</dbReference>
<reference evidence="2" key="1">
    <citation type="journal article" date="2020" name="Stud. Mycol.">
        <title>101 Dothideomycetes genomes: a test case for predicting lifestyles and emergence of pathogens.</title>
        <authorList>
            <person name="Haridas S."/>
            <person name="Albert R."/>
            <person name="Binder M."/>
            <person name="Bloem J."/>
            <person name="Labutti K."/>
            <person name="Salamov A."/>
            <person name="Andreopoulos B."/>
            <person name="Baker S."/>
            <person name="Barry K."/>
            <person name="Bills G."/>
            <person name="Bluhm B."/>
            <person name="Cannon C."/>
            <person name="Castanera R."/>
            <person name="Culley D."/>
            <person name="Daum C."/>
            <person name="Ezra D."/>
            <person name="Gonzalez J."/>
            <person name="Henrissat B."/>
            <person name="Kuo A."/>
            <person name="Liang C."/>
            <person name="Lipzen A."/>
            <person name="Lutzoni F."/>
            <person name="Magnuson J."/>
            <person name="Mondo S."/>
            <person name="Nolan M."/>
            <person name="Ohm R."/>
            <person name="Pangilinan J."/>
            <person name="Park H.-J."/>
            <person name="Ramirez L."/>
            <person name="Alfaro M."/>
            <person name="Sun H."/>
            <person name="Tritt A."/>
            <person name="Yoshinaga Y."/>
            <person name="Zwiers L.-H."/>
            <person name="Turgeon B."/>
            <person name="Goodwin S."/>
            <person name="Spatafora J."/>
            <person name="Crous P."/>
            <person name="Grigoriev I."/>
        </authorList>
    </citation>
    <scope>NUCLEOTIDE SEQUENCE</scope>
    <source>
        <strain evidence="2">CBS 122368</strain>
    </source>
</reference>
<evidence type="ECO:0000256" key="1">
    <source>
        <dbReference type="SAM" id="MobiDB-lite"/>
    </source>
</evidence>
<feature type="region of interest" description="Disordered" evidence="1">
    <location>
        <begin position="98"/>
        <end position="119"/>
    </location>
</feature>
<dbReference type="OrthoDB" id="3909054at2759"/>